<proteinExistence type="inferred from homology"/>
<dbReference type="Gene3D" id="3.50.50.60">
    <property type="entry name" value="FAD/NAD(P)-binding domain"/>
    <property type="match status" value="1"/>
</dbReference>
<dbReference type="EMBL" id="JBHSVR010000001">
    <property type="protein sequence ID" value="MFC6631939.1"/>
    <property type="molecule type" value="Genomic_DNA"/>
</dbReference>
<evidence type="ECO:0000256" key="1">
    <source>
        <dbReference type="ARBA" id="ARBA00001974"/>
    </source>
</evidence>
<keyword evidence="5" id="KW-1185">Reference proteome</keyword>
<evidence type="ECO:0000313" key="5">
    <source>
        <dbReference type="Proteomes" id="UP001596425"/>
    </source>
</evidence>
<evidence type="ECO:0000256" key="3">
    <source>
        <dbReference type="ARBA" id="ARBA00023033"/>
    </source>
</evidence>
<accession>A0ABW1YGU1</accession>
<dbReference type="Proteomes" id="UP001596425">
    <property type="component" value="Unassembled WGS sequence"/>
</dbReference>
<gene>
    <name evidence="4" type="ORF">ACFQBM_01530</name>
</gene>
<protein>
    <submittedName>
        <fullName evidence="4">FAD-dependent oxidoreductase</fullName>
    </submittedName>
</protein>
<keyword evidence="3" id="KW-0560">Oxidoreductase</keyword>
<organism evidence="4 5">
    <name type="scientific">Microbulbifer taiwanensis</name>
    <dbReference type="NCBI Taxonomy" id="986746"/>
    <lineage>
        <taxon>Bacteria</taxon>
        <taxon>Pseudomonadati</taxon>
        <taxon>Pseudomonadota</taxon>
        <taxon>Gammaproteobacteria</taxon>
        <taxon>Cellvibrionales</taxon>
        <taxon>Microbulbiferaceae</taxon>
        <taxon>Microbulbifer</taxon>
    </lineage>
</organism>
<comment type="similarity">
    <text evidence="2">Belongs to the FAD-binding monooxygenase family.</text>
</comment>
<dbReference type="RefSeq" id="WP_193194881.1">
    <property type="nucleotide sequence ID" value="NZ_JACZFR010000068.1"/>
</dbReference>
<comment type="cofactor">
    <cofactor evidence="1">
        <name>FAD</name>
        <dbReference type="ChEBI" id="CHEBI:57692"/>
    </cofactor>
</comment>
<dbReference type="InterPro" id="IPR051820">
    <property type="entry name" value="FAD-binding_MO"/>
</dbReference>
<evidence type="ECO:0000256" key="2">
    <source>
        <dbReference type="ARBA" id="ARBA00010139"/>
    </source>
</evidence>
<reference evidence="5" key="1">
    <citation type="journal article" date="2019" name="Int. J. Syst. Evol. Microbiol.">
        <title>The Global Catalogue of Microorganisms (GCM) 10K type strain sequencing project: providing services to taxonomists for standard genome sequencing and annotation.</title>
        <authorList>
            <consortium name="The Broad Institute Genomics Platform"/>
            <consortium name="The Broad Institute Genome Sequencing Center for Infectious Disease"/>
            <person name="Wu L."/>
            <person name="Ma J."/>
        </authorList>
    </citation>
    <scope>NUCLEOTIDE SEQUENCE [LARGE SCALE GENOMIC DNA]</scope>
    <source>
        <strain evidence="5">CGMCC 1.13718</strain>
    </source>
</reference>
<dbReference type="SUPFAM" id="SSF51905">
    <property type="entry name" value="FAD/NAD(P)-binding domain"/>
    <property type="match status" value="1"/>
</dbReference>
<name>A0ABW1YGU1_9GAMM</name>
<comment type="caution">
    <text evidence="4">The sequence shown here is derived from an EMBL/GenBank/DDBJ whole genome shotgun (WGS) entry which is preliminary data.</text>
</comment>
<dbReference type="Pfam" id="PF13450">
    <property type="entry name" value="NAD_binding_8"/>
    <property type="match status" value="1"/>
</dbReference>
<sequence>MSDLHFDVLIIGAGLSGIGTACHLSRECPHKRFAILERRDKIGGTSDLFRYPGIRSDSDMFSFGFAFRSRNRLKVLAGDPPFANISATRRRNLALLTECTARAAVPLAAAERR</sequence>
<dbReference type="PANTHER" id="PTHR43872">
    <property type="entry name" value="MONOOXYGENASE, PUTATIVE (AFU_ORTHOLOGUE AFUA_8G02570)-RELATED"/>
    <property type="match status" value="1"/>
</dbReference>
<dbReference type="PANTHER" id="PTHR43872:SF1">
    <property type="entry name" value="MONOOXYGENASE, PUTATIVE (AFU_ORTHOLOGUE AFUA_8G02570)-RELATED"/>
    <property type="match status" value="1"/>
</dbReference>
<evidence type="ECO:0000313" key="4">
    <source>
        <dbReference type="EMBL" id="MFC6631939.1"/>
    </source>
</evidence>
<dbReference type="InterPro" id="IPR036188">
    <property type="entry name" value="FAD/NAD-bd_sf"/>
</dbReference>
<keyword evidence="3" id="KW-0503">Monooxygenase</keyword>